<dbReference type="GO" id="GO:0004930">
    <property type="term" value="F:G protein-coupled receptor activity"/>
    <property type="evidence" value="ECO:0007669"/>
    <property type="project" value="UniProtKB-KW"/>
</dbReference>
<dbReference type="GeneTree" id="ENSGT00650000093633"/>
<keyword evidence="12" id="KW-1185">Reference proteome</keyword>
<keyword evidence="5" id="KW-0297">G-protein coupled receptor</keyword>
<name>A0A3B4E586_PYGNA</name>
<organism evidence="11 12">
    <name type="scientific">Pygocentrus nattereri</name>
    <name type="common">Red-bellied piranha</name>
    <dbReference type="NCBI Taxonomy" id="42514"/>
    <lineage>
        <taxon>Eukaryota</taxon>
        <taxon>Metazoa</taxon>
        <taxon>Chordata</taxon>
        <taxon>Craniata</taxon>
        <taxon>Vertebrata</taxon>
        <taxon>Euteleostomi</taxon>
        <taxon>Actinopterygii</taxon>
        <taxon>Neopterygii</taxon>
        <taxon>Teleostei</taxon>
        <taxon>Ostariophysi</taxon>
        <taxon>Characiformes</taxon>
        <taxon>Characoidei</taxon>
        <taxon>Pygocentrus</taxon>
    </lineage>
</organism>
<keyword evidence="6 9" id="KW-0472">Membrane</keyword>
<dbReference type="STRING" id="42514.ENSPNAP00000030925"/>
<evidence type="ECO:0000256" key="5">
    <source>
        <dbReference type="ARBA" id="ARBA00023040"/>
    </source>
</evidence>
<evidence type="ECO:0000313" key="12">
    <source>
        <dbReference type="Proteomes" id="UP001501920"/>
    </source>
</evidence>
<evidence type="ECO:0000256" key="6">
    <source>
        <dbReference type="ARBA" id="ARBA00023136"/>
    </source>
</evidence>
<evidence type="ECO:0000256" key="4">
    <source>
        <dbReference type="ARBA" id="ARBA00022989"/>
    </source>
</evidence>
<dbReference type="GO" id="GO:0016020">
    <property type="term" value="C:membrane"/>
    <property type="evidence" value="ECO:0007669"/>
    <property type="project" value="UniProtKB-SubCell"/>
</dbReference>
<keyword evidence="7" id="KW-0675">Receptor</keyword>
<dbReference type="PANTHER" id="PTHR11394:SF72">
    <property type="entry name" value="OLFACTORY RECEPTOR CLASS A-LIKE PROTEIN 4"/>
    <property type="match status" value="1"/>
</dbReference>
<keyword evidence="2" id="KW-0716">Sensory transduction</keyword>
<comment type="subcellular location">
    <subcellularLocation>
        <location evidence="1">Membrane</location>
        <topology evidence="1">Multi-pass membrane protein</topology>
    </subcellularLocation>
</comment>
<evidence type="ECO:0000256" key="9">
    <source>
        <dbReference type="SAM" id="Phobius"/>
    </source>
</evidence>
<keyword evidence="3 9" id="KW-0812">Transmembrane</keyword>
<sequence length="337" mass="37358">MLPFVPSYPVFTPAATHRNEEVFQCALDSPSHHLPPSDIILLNLSLANLLTSVFRTVPIFISDLGLNIYLDAGWCRVFMLLWVWWRAVGCWATLTLSVFHYTTLKRRRVSTGPQALRRDRMRVWGTLGLVWGANLVFSLPALVYTTHVRGNVTIEVMVISCTTRPLLGCTWDFPSKDQGSTFASVSLALNEVLPLLLMVGTNLATLHSLAKHIRAVTSGPENTVAAHVSNERKAGHVIMALVTLFVACWVMQVAAVTYYNYDGGRHTEDLLTVSQFSASLFVGFSPLVVALGHGKLRKKLIAMVQVWALKVSCRDAARTVEHQRAPESKSTNDTMVK</sequence>
<feature type="transmembrane region" description="Helical" evidence="9">
    <location>
        <begin position="123"/>
        <end position="143"/>
    </location>
</feature>
<dbReference type="Proteomes" id="UP001501920">
    <property type="component" value="Chromosome 21"/>
</dbReference>
<keyword evidence="8" id="KW-0807">Transducer</keyword>
<feature type="transmembrane region" description="Helical" evidence="9">
    <location>
        <begin position="237"/>
        <end position="261"/>
    </location>
</feature>
<evidence type="ECO:0000313" key="11">
    <source>
        <dbReference type="Ensembl" id="ENSPNAP00000030925.2"/>
    </source>
</evidence>
<dbReference type="Pfam" id="PF00001">
    <property type="entry name" value="7tm_1"/>
    <property type="match status" value="1"/>
</dbReference>
<dbReference type="SUPFAM" id="SSF81321">
    <property type="entry name" value="Family A G protein-coupled receptor-like"/>
    <property type="match status" value="1"/>
</dbReference>
<reference evidence="11" key="3">
    <citation type="submission" date="2025-09" db="UniProtKB">
        <authorList>
            <consortium name="Ensembl"/>
        </authorList>
    </citation>
    <scope>IDENTIFICATION</scope>
</reference>
<evidence type="ECO:0000259" key="10">
    <source>
        <dbReference type="PROSITE" id="PS50262"/>
    </source>
</evidence>
<evidence type="ECO:0000256" key="8">
    <source>
        <dbReference type="ARBA" id="ARBA00023224"/>
    </source>
</evidence>
<dbReference type="InterPro" id="IPR000276">
    <property type="entry name" value="GPCR_Rhodpsn"/>
</dbReference>
<evidence type="ECO:0000256" key="2">
    <source>
        <dbReference type="ARBA" id="ARBA00022606"/>
    </source>
</evidence>
<keyword evidence="4 9" id="KW-1133">Transmembrane helix</keyword>
<protein>
    <recommendedName>
        <fullName evidence="10">G-protein coupled receptors family 1 profile domain-containing protein</fullName>
    </recommendedName>
</protein>
<proteinExistence type="predicted"/>
<dbReference type="Ensembl" id="ENSPNAT00000036435.2">
    <property type="protein sequence ID" value="ENSPNAP00000030925.2"/>
    <property type="gene ID" value="ENSPNAG00000018007.2"/>
</dbReference>
<feature type="transmembrane region" description="Helical" evidence="9">
    <location>
        <begin position="182"/>
        <end position="204"/>
    </location>
</feature>
<evidence type="ECO:0000256" key="1">
    <source>
        <dbReference type="ARBA" id="ARBA00004141"/>
    </source>
</evidence>
<evidence type="ECO:0000256" key="3">
    <source>
        <dbReference type="ARBA" id="ARBA00022692"/>
    </source>
</evidence>
<feature type="domain" description="G-protein coupled receptors family 1 profile" evidence="10">
    <location>
        <begin position="18"/>
        <end position="289"/>
    </location>
</feature>
<dbReference type="Gene3D" id="1.20.1070.10">
    <property type="entry name" value="Rhodopsin 7-helix transmembrane proteins"/>
    <property type="match status" value="1"/>
</dbReference>
<evidence type="ECO:0000256" key="7">
    <source>
        <dbReference type="ARBA" id="ARBA00023170"/>
    </source>
</evidence>
<feature type="transmembrane region" description="Helical" evidence="9">
    <location>
        <begin position="273"/>
        <end position="293"/>
    </location>
</feature>
<dbReference type="InterPro" id="IPR017452">
    <property type="entry name" value="GPCR_Rhodpsn_7TM"/>
</dbReference>
<dbReference type="OMA" id="PGWCRVF"/>
<feature type="transmembrane region" description="Helical" evidence="9">
    <location>
        <begin position="81"/>
        <end position="102"/>
    </location>
</feature>
<dbReference type="PROSITE" id="PS50262">
    <property type="entry name" value="G_PROTEIN_RECEP_F1_2"/>
    <property type="match status" value="1"/>
</dbReference>
<dbReference type="PANTHER" id="PTHR11394">
    <property type="entry name" value="TASTE RECEPTOR TYPE 2"/>
    <property type="match status" value="1"/>
</dbReference>
<reference evidence="11" key="2">
    <citation type="submission" date="2025-08" db="UniProtKB">
        <authorList>
            <consortium name="Ensembl"/>
        </authorList>
    </citation>
    <scope>IDENTIFICATION</scope>
</reference>
<reference evidence="11 12" key="1">
    <citation type="submission" date="2020-10" db="EMBL/GenBank/DDBJ databases">
        <title>Pygocentrus nattereri (red-bellied piranha) genome, fPygNat1, primary haplotype.</title>
        <authorList>
            <person name="Myers G."/>
            <person name="Meyer A."/>
            <person name="Karagic N."/>
            <person name="Pippel M."/>
            <person name="Winkler S."/>
            <person name="Tracey A."/>
            <person name="Wood J."/>
            <person name="Formenti G."/>
            <person name="Howe K."/>
            <person name="Fedrigo O."/>
            <person name="Jarvis E.D."/>
        </authorList>
    </citation>
    <scope>NUCLEOTIDE SEQUENCE [LARGE SCALE GENOMIC DNA]</scope>
</reference>
<dbReference type="AlphaFoldDB" id="A0A3B4E586"/>
<accession>A0A3B4E586</accession>